<reference evidence="2" key="1">
    <citation type="submission" date="2020-02" db="EMBL/GenBank/DDBJ databases">
        <authorList>
            <person name="Meier V. D."/>
        </authorList>
    </citation>
    <scope>NUCLEOTIDE SEQUENCE</scope>
    <source>
        <strain evidence="2">AVDCRST_MAG40</strain>
    </source>
</reference>
<feature type="compositionally biased region" description="Basic residues" evidence="1">
    <location>
        <begin position="57"/>
        <end position="67"/>
    </location>
</feature>
<proteinExistence type="predicted"/>
<feature type="region of interest" description="Disordered" evidence="1">
    <location>
        <begin position="1"/>
        <end position="76"/>
    </location>
</feature>
<gene>
    <name evidence="2" type="ORF">AVDCRST_MAG40-1263</name>
</gene>
<name>A0A6J4KWW1_9BACT</name>
<dbReference type="AlphaFoldDB" id="A0A6J4KWW1"/>
<feature type="non-terminal residue" evidence="2">
    <location>
        <position position="76"/>
    </location>
</feature>
<feature type="non-terminal residue" evidence="2">
    <location>
        <position position="1"/>
    </location>
</feature>
<evidence type="ECO:0000313" key="2">
    <source>
        <dbReference type="EMBL" id="CAA9316622.1"/>
    </source>
</evidence>
<protein>
    <submittedName>
        <fullName evidence="2">Uncharacterized protein</fullName>
    </submittedName>
</protein>
<feature type="compositionally biased region" description="Basic residues" evidence="1">
    <location>
        <begin position="1"/>
        <end position="15"/>
    </location>
</feature>
<accession>A0A6J4KWW1</accession>
<dbReference type="EMBL" id="CADCTX010000387">
    <property type="protein sequence ID" value="CAA9316622.1"/>
    <property type="molecule type" value="Genomic_DNA"/>
</dbReference>
<evidence type="ECO:0000256" key="1">
    <source>
        <dbReference type="SAM" id="MobiDB-lite"/>
    </source>
</evidence>
<sequence>GARGRRAARLARARPRGGATVRGRRSPALPPPRRGPRGARAGNAARRGRLVGDTRLRPRLHRRRPRRPAPPTARHM</sequence>
<organism evidence="2">
    <name type="scientific">uncultured Gemmatimonadaceae bacterium</name>
    <dbReference type="NCBI Taxonomy" id="246130"/>
    <lineage>
        <taxon>Bacteria</taxon>
        <taxon>Pseudomonadati</taxon>
        <taxon>Gemmatimonadota</taxon>
        <taxon>Gemmatimonadia</taxon>
        <taxon>Gemmatimonadales</taxon>
        <taxon>Gemmatimonadaceae</taxon>
        <taxon>environmental samples</taxon>
    </lineage>
</organism>